<keyword evidence="1" id="KW-0472">Membrane</keyword>
<evidence type="ECO:0000256" key="1">
    <source>
        <dbReference type="SAM" id="Phobius"/>
    </source>
</evidence>
<reference evidence="2 3" key="1">
    <citation type="submission" date="2019-04" db="EMBL/GenBank/DDBJ databases">
        <title>Isachenkonia alkalipeptolytica gen. nov. sp. nov. a new anaerobic, alkiliphilic organothrophic bacterium capable to reduce synthesized ferrihydrite isolated from a soda lake.</title>
        <authorList>
            <person name="Toshchakov S.V."/>
            <person name="Zavarzina D.G."/>
            <person name="Zhilina T.N."/>
            <person name="Kostrikina N.A."/>
            <person name="Kublanov I.V."/>
        </authorList>
    </citation>
    <scope>NUCLEOTIDE SEQUENCE [LARGE SCALE GENOMIC DNA]</scope>
    <source>
        <strain evidence="2 3">Z-1701</strain>
    </source>
</reference>
<accession>A0AA44BCW2</accession>
<feature type="transmembrane region" description="Helical" evidence="1">
    <location>
        <begin position="55"/>
        <end position="74"/>
    </location>
</feature>
<dbReference type="Proteomes" id="UP000449710">
    <property type="component" value="Unassembled WGS sequence"/>
</dbReference>
<organism evidence="2 3">
    <name type="scientific">Isachenkonia alkalipeptolytica</name>
    <dbReference type="NCBI Taxonomy" id="2565777"/>
    <lineage>
        <taxon>Bacteria</taxon>
        <taxon>Bacillati</taxon>
        <taxon>Bacillota</taxon>
        <taxon>Clostridia</taxon>
        <taxon>Eubacteriales</taxon>
        <taxon>Clostridiaceae</taxon>
        <taxon>Isachenkonia</taxon>
    </lineage>
</organism>
<comment type="caution">
    <text evidence="2">The sequence shown here is derived from an EMBL/GenBank/DDBJ whole genome shotgun (WGS) entry which is preliminary data.</text>
</comment>
<keyword evidence="3" id="KW-1185">Reference proteome</keyword>
<evidence type="ECO:0000313" key="3">
    <source>
        <dbReference type="Proteomes" id="UP000449710"/>
    </source>
</evidence>
<keyword evidence="1" id="KW-1133">Transmembrane helix</keyword>
<protein>
    <submittedName>
        <fullName evidence="2">Uncharacterized protein</fullName>
    </submittedName>
</protein>
<dbReference type="AlphaFoldDB" id="A0AA44BCW2"/>
<proteinExistence type="predicted"/>
<keyword evidence="1" id="KW-0812">Transmembrane</keyword>
<name>A0AA44BCW2_9CLOT</name>
<sequence length="77" mass="8378">MMKRPAKIALGIGIIGVLVMLYLGMAAITATAEGRTGTNLLIGGFRTPGSIMELINMVFVANLVIWGSWLYFFLEEN</sequence>
<dbReference type="RefSeq" id="WP_160719530.1">
    <property type="nucleotide sequence ID" value="NZ_SUMG01000004.1"/>
</dbReference>
<dbReference type="EMBL" id="SUMG01000004">
    <property type="protein sequence ID" value="NBG87749.1"/>
    <property type="molecule type" value="Genomic_DNA"/>
</dbReference>
<gene>
    <name evidence="2" type="ORF">ISALK_04475</name>
</gene>
<evidence type="ECO:0000313" key="2">
    <source>
        <dbReference type="EMBL" id="NBG87749.1"/>
    </source>
</evidence>